<dbReference type="EMBL" id="CP000721">
    <property type="protein sequence ID" value="ABR34454.1"/>
    <property type="molecule type" value="Genomic_DNA"/>
</dbReference>
<proteinExistence type="predicted"/>
<organism evidence="1 2">
    <name type="scientific">Clostridium beijerinckii (strain ATCC 51743 / NCIMB 8052)</name>
    <name type="common">Clostridium acetobutylicum</name>
    <dbReference type="NCBI Taxonomy" id="290402"/>
    <lineage>
        <taxon>Bacteria</taxon>
        <taxon>Bacillati</taxon>
        <taxon>Bacillota</taxon>
        <taxon>Clostridia</taxon>
        <taxon>Eubacteriales</taxon>
        <taxon>Clostridiaceae</taxon>
        <taxon>Clostridium</taxon>
    </lineage>
</organism>
<dbReference type="Proteomes" id="UP000000565">
    <property type="component" value="Chromosome"/>
</dbReference>
<gene>
    <name evidence="1" type="ordered locus">Cbei_2294</name>
</gene>
<dbReference type="AlphaFoldDB" id="A6LVS4"/>
<name>A6LVS4_CLOB8</name>
<reference evidence="1 2" key="1">
    <citation type="submission" date="2007-06" db="EMBL/GenBank/DDBJ databases">
        <title>Complete sequence of Clostridium beijerinckii NCIMB 8052.</title>
        <authorList>
            <consortium name="US DOE Joint Genome Institute"/>
            <person name="Copeland A."/>
            <person name="Lucas S."/>
            <person name="Lapidus A."/>
            <person name="Barry K."/>
            <person name="Detter J.C."/>
            <person name="Glavina del Rio T."/>
            <person name="Hammon N."/>
            <person name="Israni S."/>
            <person name="Dalin E."/>
            <person name="Tice H."/>
            <person name="Pitluck S."/>
            <person name="Sims D."/>
            <person name="Brettin T."/>
            <person name="Bruce D."/>
            <person name="Tapia R."/>
            <person name="Brainard J."/>
            <person name="Schmutz J."/>
            <person name="Larimer F."/>
            <person name="Land M."/>
            <person name="Hauser L."/>
            <person name="Kyrpides N."/>
            <person name="Mikhailova N."/>
            <person name="Bennet G."/>
            <person name="Cann I."/>
            <person name="Chen J.-S."/>
            <person name="Contreras A.L."/>
            <person name="Jones D."/>
            <person name="Kashket E."/>
            <person name="Mitchell W."/>
            <person name="Stoddard S."/>
            <person name="Schwarz W."/>
            <person name="Qureshi N."/>
            <person name="Young M."/>
            <person name="Shi Z."/>
            <person name="Ezeji T."/>
            <person name="White B."/>
            <person name="Blaschek H."/>
            <person name="Richardson P."/>
        </authorList>
    </citation>
    <scope>NUCLEOTIDE SEQUENCE [LARGE SCALE GENOMIC DNA]</scope>
    <source>
        <strain evidence="2">ATCC 51743 / NCIMB 8052</strain>
    </source>
</reference>
<dbReference type="KEGG" id="cbe:Cbei_2294"/>
<evidence type="ECO:0000313" key="2">
    <source>
        <dbReference type="Proteomes" id="UP000000565"/>
    </source>
</evidence>
<sequence>MAIKVEKRKYESKTLIAEYRYLSENKEFRFSETAYRLKNGSIIIEYEGAPLSLYGLKLSYNKNIARKGIFSVTSDDYEFWKSFRGKIEGNSFVDYEAERNEDIEKAREEYYKQVNAEHENILESLSCEELSY</sequence>
<reference evidence="1 2" key="2">
    <citation type="journal article" date="2011" name="BMC Genomics">
        <title>Single-nucleotide resolution analysis of the transcriptome structure of Clostridium beijerinckii NCIMB 8052 using RNA-Seq.</title>
        <authorList>
            <person name="Wang Y."/>
            <person name="Li X."/>
            <person name="Mao Y."/>
            <person name="Blaschek H.P."/>
        </authorList>
    </citation>
    <scope>NUCLEOTIDE SEQUENCE [LARGE SCALE GENOMIC DNA]</scope>
    <source>
        <strain evidence="2">ATCC 51743 / NCIMB 8052</strain>
    </source>
</reference>
<accession>A6LVS4</accession>
<evidence type="ECO:0000313" key="1">
    <source>
        <dbReference type="EMBL" id="ABR34454.1"/>
    </source>
</evidence>
<reference evidence="1 2" key="3">
    <citation type="journal article" date="2012" name="BMC Genomics">
        <title>Genome-wide dynamic transcriptional profiling in clostridium beijerinckii NCIMB 8052 using single-nucleotide resolution RNA-Seq.</title>
        <authorList>
            <person name="Wang Y."/>
            <person name="Li X."/>
            <person name="Mao Y."/>
            <person name="Blaschek H.P."/>
        </authorList>
    </citation>
    <scope>NUCLEOTIDE SEQUENCE [LARGE SCALE GENOMIC DNA]</scope>
    <source>
        <strain evidence="2">ATCC 51743 / NCIMB 8052</strain>
    </source>
</reference>
<dbReference type="eggNOG" id="ENOG5030GH7">
    <property type="taxonomic scope" value="Bacteria"/>
</dbReference>
<dbReference type="HOGENOM" id="CLU_1999973_0_0_9"/>
<protein>
    <submittedName>
        <fullName evidence="1">Uncharacterized protein</fullName>
    </submittedName>
</protein>